<evidence type="ECO:0000313" key="3">
    <source>
        <dbReference type="Proteomes" id="UP000070700"/>
    </source>
</evidence>
<dbReference type="KEGG" id="psco:LY89DRAFT_332518"/>
<sequence length="96" mass="10974">MTQFRCNACIHSTHGSSNVCLITYTQIRTTFPDLQVFLCYSITMSPSPFRYVSTAFTRCLISYCALMLSPLDGLAGWLWWTISCISKAEESSQKWR</sequence>
<dbReference type="InParanoid" id="A0A132B8E6"/>
<evidence type="ECO:0000256" key="1">
    <source>
        <dbReference type="SAM" id="Phobius"/>
    </source>
</evidence>
<name>A0A132B8E6_MOLSC</name>
<dbReference type="EMBL" id="KQ947435">
    <property type="protein sequence ID" value="KUJ08523.1"/>
    <property type="molecule type" value="Genomic_DNA"/>
</dbReference>
<dbReference type="Proteomes" id="UP000070700">
    <property type="component" value="Unassembled WGS sequence"/>
</dbReference>
<keyword evidence="1" id="KW-1133">Transmembrane helix</keyword>
<protein>
    <submittedName>
        <fullName evidence="2">Uncharacterized protein</fullName>
    </submittedName>
</protein>
<dbReference type="GeneID" id="28816524"/>
<dbReference type="AlphaFoldDB" id="A0A132B8E6"/>
<keyword evidence="1" id="KW-0812">Transmembrane</keyword>
<keyword evidence="3" id="KW-1185">Reference proteome</keyword>
<dbReference type="RefSeq" id="XP_018062878.1">
    <property type="nucleotide sequence ID" value="XM_018206798.1"/>
</dbReference>
<proteinExistence type="predicted"/>
<evidence type="ECO:0000313" key="2">
    <source>
        <dbReference type="EMBL" id="KUJ08523.1"/>
    </source>
</evidence>
<reference evidence="2 3" key="1">
    <citation type="submission" date="2015-10" db="EMBL/GenBank/DDBJ databases">
        <title>Full genome of DAOMC 229536 Phialocephala scopiformis, a fungal endophyte of spruce producing the potent anti-insectan compound rugulosin.</title>
        <authorList>
            <consortium name="DOE Joint Genome Institute"/>
            <person name="Walker A.K."/>
            <person name="Frasz S.L."/>
            <person name="Seifert K.A."/>
            <person name="Miller J.D."/>
            <person name="Mondo S.J."/>
            <person name="Labutti K."/>
            <person name="Lipzen A."/>
            <person name="Dockter R."/>
            <person name="Kennedy M."/>
            <person name="Grigoriev I.V."/>
            <person name="Spatafora J.W."/>
        </authorList>
    </citation>
    <scope>NUCLEOTIDE SEQUENCE [LARGE SCALE GENOMIC DNA]</scope>
    <source>
        <strain evidence="2 3">CBS 120377</strain>
    </source>
</reference>
<gene>
    <name evidence="2" type="ORF">LY89DRAFT_332518</name>
</gene>
<organism evidence="2 3">
    <name type="scientific">Mollisia scopiformis</name>
    <name type="common">Conifer needle endophyte fungus</name>
    <name type="synonym">Phialocephala scopiformis</name>
    <dbReference type="NCBI Taxonomy" id="149040"/>
    <lineage>
        <taxon>Eukaryota</taxon>
        <taxon>Fungi</taxon>
        <taxon>Dikarya</taxon>
        <taxon>Ascomycota</taxon>
        <taxon>Pezizomycotina</taxon>
        <taxon>Leotiomycetes</taxon>
        <taxon>Helotiales</taxon>
        <taxon>Mollisiaceae</taxon>
        <taxon>Mollisia</taxon>
    </lineage>
</organism>
<feature type="transmembrane region" description="Helical" evidence="1">
    <location>
        <begin position="60"/>
        <end position="80"/>
    </location>
</feature>
<keyword evidence="1" id="KW-0472">Membrane</keyword>
<accession>A0A132B8E6</accession>